<keyword evidence="3" id="KW-1185">Reference proteome</keyword>
<sequence length="331" mass="34879">MPLYRTGSATFSATPSQAGTPRPTANSPTNHTTPTSLINEQRSPLGSARPPSCHGSVRSGTALLSRSASLGTRAPSAQGSIRPSVSSAASVMPISPSVRSNSGSIGASSHSLAPSVTSARPFYTLTTAVPQSIDDRPPTIDPVFSSPASLLRTRSVASRAPSVVSSHLTRLTGARSTGTPILAPGSPRDAQPIPGPVSRNPHPAELHLARRNANDVGQLILMIIRYVKALREQAKESKARRKKKKEGAAADKKENDIESILEDKARLERELGELAEGSIRGGSVAGGPPQISVNVVKVVPKVNETACIWEKEGYAGWKVRRVPVTIRHGML</sequence>
<dbReference type="EMBL" id="MU167469">
    <property type="protein sequence ID" value="KAG0140163.1"/>
    <property type="molecule type" value="Genomic_DNA"/>
</dbReference>
<feature type="region of interest" description="Disordered" evidence="1">
    <location>
        <begin position="235"/>
        <end position="254"/>
    </location>
</feature>
<comment type="caution">
    <text evidence="2">The sequence shown here is derived from an EMBL/GenBank/DDBJ whole genome shotgun (WGS) entry which is preliminary data.</text>
</comment>
<proteinExistence type="predicted"/>
<dbReference type="AlphaFoldDB" id="A0A9P6NA11"/>
<protein>
    <submittedName>
        <fullName evidence="2">Uncharacterized protein</fullName>
    </submittedName>
</protein>
<evidence type="ECO:0000313" key="2">
    <source>
        <dbReference type="EMBL" id="KAG0140163.1"/>
    </source>
</evidence>
<evidence type="ECO:0000256" key="1">
    <source>
        <dbReference type="SAM" id="MobiDB-lite"/>
    </source>
</evidence>
<accession>A0A9P6NA11</accession>
<name>A0A9P6NA11_9BASI</name>
<reference evidence="2" key="1">
    <citation type="submission" date="2013-11" db="EMBL/GenBank/DDBJ databases">
        <title>Genome sequence of the fusiform rust pathogen reveals effectors for host alternation and coevolution with pine.</title>
        <authorList>
            <consortium name="DOE Joint Genome Institute"/>
            <person name="Smith K."/>
            <person name="Pendleton A."/>
            <person name="Kubisiak T."/>
            <person name="Anderson C."/>
            <person name="Salamov A."/>
            <person name="Aerts A."/>
            <person name="Riley R."/>
            <person name="Clum A."/>
            <person name="Lindquist E."/>
            <person name="Ence D."/>
            <person name="Campbell M."/>
            <person name="Kronenberg Z."/>
            <person name="Feau N."/>
            <person name="Dhillon B."/>
            <person name="Hamelin R."/>
            <person name="Burleigh J."/>
            <person name="Smith J."/>
            <person name="Yandell M."/>
            <person name="Nelson C."/>
            <person name="Grigoriev I."/>
            <person name="Davis J."/>
        </authorList>
    </citation>
    <scope>NUCLEOTIDE SEQUENCE</scope>
    <source>
        <strain evidence="2">G11</strain>
    </source>
</reference>
<evidence type="ECO:0000313" key="3">
    <source>
        <dbReference type="Proteomes" id="UP000886653"/>
    </source>
</evidence>
<feature type="compositionally biased region" description="Polar residues" evidence="1">
    <location>
        <begin position="7"/>
        <end position="44"/>
    </location>
</feature>
<dbReference type="Proteomes" id="UP000886653">
    <property type="component" value="Unassembled WGS sequence"/>
</dbReference>
<feature type="compositionally biased region" description="Polar residues" evidence="1">
    <location>
        <begin position="58"/>
        <end position="89"/>
    </location>
</feature>
<gene>
    <name evidence="2" type="ORF">CROQUDRAFT_381479</name>
</gene>
<feature type="region of interest" description="Disordered" evidence="1">
    <location>
        <begin position="1"/>
        <end position="89"/>
    </location>
</feature>
<organism evidence="2 3">
    <name type="scientific">Cronartium quercuum f. sp. fusiforme G11</name>
    <dbReference type="NCBI Taxonomy" id="708437"/>
    <lineage>
        <taxon>Eukaryota</taxon>
        <taxon>Fungi</taxon>
        <taxon>Dikarya</taxon>
        <taxon>Basidiomycota</taxon>
        <taxon>Pucciniomycotina</taxon>
        <taxon>Pucciniomycetes</taxon>
        <taxon>Pucciniales</taxon>
        <taxon>Coleosporiaceae</taxon>
        <taxon>Cronartium</taxon>
    </lineage>
</organism>